<evidence type="ECO:0000313" key="2">
    <source>
        <dbReference type="Proteomes" id="UP000831701"/>
    </source>
</evidence>
<dbReference type="Proteomes" id="UP000831701">
    <property type="component" value="Chromosome 19"/>
</dbReference>
<feature type="non-terminal residue" evidence="1">
    <location>
        <position position="1"/>
    </location>
</feature>
<organism evidence="1 2">
    <name type="scientific">Scortum barcoo</name>
    <name type="common">barcoo grunter</name>
    <dbReference type="NCBI Taxonomy" id="214431"/>
    <lineage>
        <taxon>Eukaryota</taxon>
        <taxon>Metazoa</taxon>
        <taxon>Chordata</taxon>
        <taxon>Craniata</taxon>
        <taxon>Vertebrata</taxon>
        <taxon>Euteleostomi</taxon>
        <taxon>Actinopterygii</taxon>
        <taxon>Neopterygii</taxon>
        <taxon>Teleostei</taxon>
        <taxon>Neoteleostei</taxon>
        <taxon>Acanthomorphata</taxon>
        <taxon>Eupercaria</taxon>
        <taxon>Centrarchiformes</taxon>
        <taxon>Terapontoidei</taxon>
        <taxon>Terapontidae</taxon>
        <taxon>Scortum</taxon>
    </lineage>
</organism>
<sequence length="168" mass="18801">FLGGALYEVPLKNSIVLLLDFNAHMGNDGETWREPVIGRNSLPDLNLKDCFVIGLLPAAYVLDTRVNRGAELSADHHLVMSWIRWQERLVGRPGKPKCIVRVNREHLSEAPVCEEFNTHLQRDFSCILGEIGDVESEWATFKASIMAPGRGSLRFPVLFVSVLFSVSP</sequence>
<comment type="caution">
    <text evidence="1">The sequence shown here is derived from an EMBL/GenBank/DDBJ whole genome shotgun (WGS) entry which is preliminary data.</text>
</comment>
<evidence type="ECO:0000313" key="1">
    <source>
        <dbReference type="EMBL" id="KAI3357924.1"/>
    </source>
</evidence>
<name>A0ACB8VR95_9TELE</name>
<reference evidence="1" key="1">
    <citation type="submission" date="2022-04" db="EMBL/GenBank/DDBJ databases">
        <title>Jade perch genome.</title>
        <authorList>
            <person name="Chao B."/>
        </authorList>
    </citation>
    <scope>NUCLEOTIDE SEQUENCE</scope>
    <source>
        <strain evidence="1">CB-2022</strain>
    </source>
</reference>
<keyword evidence="2" id="KW-1185">Reference proteome</keyword>
<dbReference type="EMBL" id="CM041549">
    <property type="protein sequence ID" value="KAI3357924.1"/>
    <property type="molecule type" value="Genomic_DNA"/>
</dbReference>
<gene>
    <name evidence="1" type="ORF">L3Q82_016312</name>
</gene>
<proteinExistence type="predicted"/>
<accession>A0ACB8VR95</accession>
<protein>
    <submittedName>
        <fullName evidence="1">Uncharacterized protein</fullName>
    </submittedName>
</protein>